<evidence type="ECO:0000256" key="4">
    <source>
        <dbReference type="ARBA" id="ARBA00022989"/>
    </source>
</evidence>
<keyword evidence="7" id="KW-0868">Chloride</keyword>
<organism evidence="10 11">
    <name type="scientific">Hydnum rufescens UP504</name>
    <dbReference type="NCBI Taxonomy" id="1448309"/>
    <lineage>
        <taxon>Eukaryota</taxon>
        <taxon>Fungi</taxon>
        <taxon>Dikarya</taxon>
        <taxon>Basidiomycota</taxon>
        <taxon>Agaricomycotina</taxon>
        <taxon>Agaricomycetes</taxon>
        <taxon>Cantharellales</taxon>
        <taxon>Hydnaceae</taxon>
        <taxon>Hydnum</taxon>
    </lineage>
</organism>
<comment type="subcellular location">
    <subcellularLocation>
        <location evidence="1">Membrane</location>
        <topology evidence="1">Multi-pass membrane protein</topology>
    </subcellularLocation>
</comment>
<protein>
    <recommendedName>
        <fullName evidence="12">Chloride channel protein</fullName>
    </recommendedName>
</protein>
<dbReference type="CDD" id="cd03684">
    <property type="entry name" value="ClC_3_like"/>
    <property type="match status" value="1"/>
</dbReference>
<dbReference type="OrthoDB" id="431497at2759"/>
<feature type="transmembrane region" description="Helical" evidence="9">
    <location>
        <begin position="164"/>
        <end position="184"/>
    </location>
</feature>
<name>A0A9P6BAE1_9AGAM</name>
<keyword evidence="5" id="KW-0406">Ion transport</keyword>
<gene>
    <name evidence="10" type="ORF">BS47DRAFT_1370811</name>
</gene>
<feature type="transmembrane region" description="Helical" evidence="9">
    <location>
        <begin position="567"/>
        <end position="590"/>
    </location>
</feature>
<keyword evidence="11" id="KW-1185">Reference proteome</keyword>
<evidence type="ECO:0000256" key="2">
    <source>
        <dbReference type="ARBA" id="ARBA00022448"/>
    </source>
</evidence>
<reference evidence="10" key="1">
    <citation type="journal article" date="2020" name="Nat. Commun.">
        <title>Large-scale genome sequencing of mycorrhizal fungi provides insights into the early evolution of symbiotic traits.</title>
        <authorList>
            <person name="Miyauchi S."/>
            <person name="Kiss E."/>
            <person name="Kuo A."/>
            <person name="Drula E."/>
            <person name="Kohler A."/>
            <person name="Sanchez-Garcia M."/>
            <person name="Morin E."/>
            <person name="Andreopoulos B."/>
            <person name="Barry K.W."/>
            <person name="Bonito G."/>
            <person name="Buee M."/>
            <person name="Carver A."/>
            <person name="Chen C."/>
            <person name="Cichocki N."/>
            <person name="Clum A."/>
            <person name="Culley D."/>
            <person name="Crous P.W."/>
            <person name="Fauchery L."/>
            <person name="Girlanda M."/>
            <person name="Hayes R.D."/>
            <person name="Keri Z."/>
            <person name="LaButti K."/>
            <person name="Lipzen A."/>
            <person name="Lombard V."/>
            <person name="Magnuson J."/>
            <person name="Maillard F."/>
            <person name="Murat C."/>
            <person name="Nolan M."/>
            <person name="Ohm R.A."/>
            <person name="Pangilinan J."/>
            <person name="Pereira M.F."/>
            <person name="Perotto S."/>
            <person name="Peter M."/>
            <person name="Pfister S."/>
            <person name="Riley R."/>
            <person name="Sitrit Y."/>
            <person name="Stielow J.B."/>
            <person name="Szollosi G."/>
            <person name="Zifcakova L."/>
            <person name="Stursova M."/>
            <person name="Spatafora J.W."/>
            <person name="Tedersoo L."/>
            <person name="Vaario L.M."/>
            <person name="Yamada A."/>
            <person name="Yan M."/>
            <person name="Wang P."/>
            <person name="Xu J."/>
            <person name="Bruns T."/>
            <person name="Baldrian P."/>
            <person name="Vilgalys R."/>
            <person name="Dunand C."/>
            <person name="Henrissat B."/>
            <person name="Grigoriev I.V."/>
            <person name="Hibbett D."/>
            <person name="Nagy L.G."/>
            <person name="Martin F.M."/>
        </authorList>
    </citation>
    <scope>NUCLEOTIDE SEQUENCE</scope>
    <source>
        <strain evidence="10">UP504</strain>
    </source>
</reference>
<evidence type="ECO:0000256" key="9">
    <source>
        <dbReference type="SAM" id="Phobius"/>
    </source>
</evidence>
<evidence type="ECO:0000256" key="5">
    <source>
        <dbReference type="ARBA" id="ARBA00023065"/>
    </source>
</evidence>
<proteinExistence type="predicted"/>
<dbReference type="InterPro" id="IPR014743">
    <property type="entry name" value="Cl-channel_core"/>
</dbReference>
<dbReference type="Proteomes" id="UP000886523">
    <property type="component" value="Unassembled WGS sequence"/>
</dbReference>
<evidence type="ECO:0000256" key="8">
    <source>
        <dbReference type="SAM" id="MobiDB-lite"/>
    </source>
</evidence>
<dbReference type="PANTHER" id="PTHR45711:SF6">
    <property type="entry name" value="CHLORIDE CHANNEL PROTEIN"/>
    <property type="match status" value="1"/>
</dbReference>
<feature type="transmembrane region" description="Helical" evidence="9">
    <location>
        <begin position="433"/>
        <end position="451"/>
    </location>
</feature>
<feature type="compositionally biased region" description="Polar residues" evidence="8">
    <location>
        <begin position="14"/>
        <end position="24"/>
    </location>
</feature>
<dbReference type="GO" id="GO:0005794">
    <property type="term" value="C:Golgi apparatus"/>
    <property type="evidence" value="ECO:0007669"/>
    <property type="project" value="TreeGrafter"/>
</dbReference>
<comment type="caution">
    <text evidence="10">The sequence shown here is derived from an EMBL/GenBank/DDBJ whole genome shotgun (WGS) entry which is preliminary data.</text>
</comment>
<feature type="transmembrane region" description="Helical" evidence="9">
    <location>
        <begin position="273"/>
        <end position="296"/>
    </location>
</feature>
<keyword evidence="3 9" id="KW-0812">Transmembrane</keyword>
<dbReference type="PANTHER" id="PTHR45711">
    <property type="entry name" value="CHLORIDE CHANNEL PROTEIN"/>
    <property type="match status" value="1"/>
</dbReference>
<keyword evidence="2" id="KW-0813">Transport</keyword>
<feature type="transmembrane region" description="Helical" evidence="9">
    <location>
        <begin position="514"/>
        <end position="533"/>
    </location>
</feature>
<keyword evidence="4 9" id="KW-1133">Transmembrane helix</keyword>
<accession>A0A9P6BAE1</accession>
<dbReference type="AlphaFoldDB" id="A0A9P6BAE1"/>
<dbReference type="GO" id="GO:0005247">
    <property type="term" value="F:voltage-gated chloride channel activity"/>
    <property type="evidence" value="ECO:0007669"/>
    <property type="project" value="TreeGrafter"/>
</dbReference>
<evidence type="ECO:0000256" key="6">
    <source>
        <dbReference type="ARBA" id="ARBA00023136"/>
    </source>
</evidence>
<dbReference type="EMBL" id="MU128919">
    <property type="protein sequence ID" value="KAF9519196.1"/>
    <property type="molecule type" value="Genomic_DNA"/>
</dbReference>
<evidence type="ECO:0000313" key="10">
    <source>
        <dbReference type="EMBL" id="KAF9519196.1"/>
    </source>
</evidence>
<feature type="transmembrane region" description="Helical" evidence="9">
    <location>
        <begin position="398"/>
        <end position="421"/>
    </location>
</feature>
<sequence>MPDPAGAEGVPETDLSTSPASTIRWTHRHTLTVDARGNQSHNSNNARLPLNTSAKNTPQYGSTTASSYAPRRYSTPVIGYQPTSPPSRPSSPRDSRLRSSASAFFHHSKDQSHQNYINGIRFWYSTFTSIDWLHDAVKDSARVSLLRRRRSLRGRLVNLWDRSLGWIVVTIVGFLTAISAFVIVRLEQWLFDIKEGFCNDGWWKAKRFCCPVLDDDLSGNGYANVTRLPFSVTGLNPGHSDISCTEWITWAEQFGQHIKDPNKLSPKTWIIEYIVYSFFALLFVFISAILTIHLTASTSFSARSDSGIPELKCILGGAHFGCGHQIPHLERNSLGFVMRGYLGGRTLAIKAIGLPLSVASGLSLGKEGPFVHIASCWGNIVSRWFRKYETNEAKRREILSAACAAGVAVAFGAPVGGVLFSLEEVSYFFPAKVMWRSFFCAMIAAVTLRLLDPFGTGKLVLFQVTYDKDWHAYELIFFLILGLFGGIFGGYFTKFYVLWVRHVRSSQWMQRHPVSEVMLVAVLTTTLGFLNPYTRMGGTELVYNLFAECQPGGGSHEGLCVEKFAPIFPVITAIAAAMFIKGALTVITFGTKVPAGIFIPSLGVGACFGRIVGLLIQYLQWYHPKHPMFDVCRSMGDNDCVIPGLYAMVGAAAALSGVTRTTISLAVIVFELTRTMTYVVPVMLSILVAKTVADFIHPQGLYDSHEHLWGSHTVQELINRKVDVIRADVDNTAQSLTSRLHKDEGGDGGFPIVIMEDGLFKVTGYISDNELEHALTIVADNPTALCHFDGQYPIQEPSSSISSIYDYPHGRDLHQMFTKVGARYIILTNPDGYLEGVLDKKTWIGFVNELSSA</sequence>
<evidence type="ECO:0000256" key="3">
    <source>
        <dbReference type="ARBA" id="ARBA00022692"/>
    </source>
</evidence>
<feature type="transmembrane region" description="Helical" evidence="9">
    <location>
        <begin position="597"/>
        <end position="619"/>
    </location>
</feature>
<evidence type="ECO:0008006" key="12">
    <source>
        <dbReference type="Google" id="ProtNLM"/>
    </source>
</evidence>
<dbReference type="SUPFAM" id="SSF81340">
    <property type="entry name" value="Clc chloride channel"/>
    <property type="match status" value="1"/>
</dbReference>
<dbReference type="InterPro" id="IPR001807">
    <property type="entry name" value="ClC"/>
</dbReference>
<keyword evidence="6 9" id="KW-0472">Membrane</keyword>
<feature type="transmembrane region" description="Helical" evidence="9">
    <location>
        <begin position="645"/>
        <end position="670"/>
    </location>
</feature>
<evidence type="ECO:0000256" key="1">
    <source>
        <dbReference type="ARBA" id="ARBA00004141"/>
    </source>
</evidence>
<dbReference type="PRINTS" id="PR00762">
    <property type="entry name" value="CLCHANNEL"/>
</dbReference>
<dbReference type="GO" id="GO:0005886">
    <property type="term" value="C:plasma membrane"/>
    <property type="evidence" value="ECO:0007669"/>
    <property type="project" value="TreeGrafter"/>
</dbReference>
<dbReference type="Gene3D" id="1.10.3080.10">
    <property type="entry name" value="Clc chloride channel"/>
    <property type="match status" value="1"/>
</dbReference>
<feature type="region of interest" description="Disordered" evidence="8">
    <location>
        <begin position="1"/>
        <end position="96"/>
    </location>
</feature>
<evidence type="ECO:0000256" key="7">
    <source>
        <dbReference type="ARBA" id="ARBA00023214"/>
    </source>
</evidence>
<feature type="compositionally biased region" description="Polar residues" evidence="8">
    <location>
        <begin position="37"/>
        <end position="67"/>
    </location>
</feature>
<evidence type="ECO:0000313" key="11">
    <source>
        <dbReference type="Proteomes" id="UP000886523"/>
    </source>
</evidence>
<feature type="transmembrane region" description="Helical" evidence="9">
    <location>
        <begin position="471"/>
        <end position="493"/>
    </location>
</feature>
<dbReference type="GO" id="GO:0005769">
    <property type="term" value="C:early endosome"/>
    <property type="evidence" value="ECO:0007669"/>
    <property type="project" value="TreeGrafter"/>
</dbReference>
<dbReference type="Pfam" id="PF00654">
    <property type="entry name" value="Voltage_CLC"/>
    <property type="match status" value="1"/>
</dbReference>